<feature type="transmembrane region" description="Helical" evidence="1">
    <location>
        <begin position="123"/>
        <end position="141"/>
    </location>
</feature>
<sequence>MAHTIINIVKKTMHAFCQIFLNLLFRNIVLKIMANSNASIEIELHAATPTTPNAATPTTPNAGDELNWKKLSEYRTIIENLSGRSISSLQMSAFTLVNYFVVSQAVVFTALSRNSSLVCRDVWLPLFFSLLPGALNLFAFYKIGHEYIETKISLNEYKGLKRDHEVCMAGLTMTPILDDEGNEIAEKIEKKEKGRLTVILYSCMFAVGFLAAVTAVGSLWMLCGESIMRYV</sequence>
<keyword evidence="1" id="KW-1133">Transmembrane helix</keyword>
<name>A0AAV6LEH6_9ERIC</name>
<reference evidence="2" key="1">
    <citation type="submission" date="2020-08" db="EMBL/GenBank/DDBJ databases">
        <title>Plant Genome Project.</title>
        <authorList>
            <person name="Zhang R.-G."/>
        </authorList>
    </citation>
    <scope>NUCLEOTIDE SEQUENCE</scope>
    <source>
        <strain evidence="2">WSP0</strain>
        <tissue evidence="2">Leaf</tissue>
    </source>
</reference>
<evidence type="ECO:0000256" key="1">
    <source>
        <dbReference type="SAM" id="Phobius"/>
    </source>
</evidence>
<gene>
    <name evidence="2" type="ORF">RHGRI_005442</name>
</gene>
<comment type="caution">
    <text evidence="2">The sequence shown here is derived from an EMBL/GenBank/DDBJ whole genome shotgun (WGS) entry which is preliminary data.</text>
</comment>
<evidence type="ECO:0008006" key="4">
    <source>
        <dbReference type="Google" id="ProtNLM"/>
    </source>
</evidence>
<feature type="transmembrane region" description="Helical" evidence="1">
    <location>
        <begin position="91"/>
        <end position="111"/>
    </location>
</feature>
<organism evidence="2 3">
    <name type="scientific">Rhododendron griersonianum</name>
    <dbReference type="NCBI Taxonomy" id="479676"/>
    <lineage>
        <taxon>Eukaryota</taxon>
        <taxon>Viridiplantae</taxon>
        <taxon>Streptophyta</taxon>
        <taxon>Embryophyta</taxon>
        <taxon>Tracheophyta</taxon>
        <taxon>Spermatophyta</taxon>
        <taxon>Magnoliopsida</taxon>
        <taxon>eudicotyledons</taxon>
        <taxon>Gunneridae</taxon>
        <taxon>Pentapetalae</taxon>
        <taxon>asterids</taxon>
        <taxon>Ericales</taxon>
        <taxon>Ericaceae</taxon>
        <taxon>Ericoideae</taxon>
        <taxon>Rhodoreae</taxon>
        <taxon>Rhododendron</taxon>
    </lineage>
</organism>
<dbReference type="PANTHER" id="PTHR33287">
    <property type="entry name" value="OS03G0453550 PROTEIN"/>
    <property type="match status" value="1"/>
</dbReference>
<keyword evidence="3" id="KW-1185">Reference proteome</keyword>
<feature type="transmembrane region" description="Helical" evidence="1">
    <location>
        <begin position="198"/>
        <end position="222"/>
    </location>
</feature>
<dbReference type="Proteomes" id="UP000823749">
    <property type="component" value="Chromosome 2"/>
</dbReference>
<keyword evidence="1" id="KW-0812">Transmembrane</keyword>
<proteinExistence type="predicted"/>
<keyword evidence="1" id="KW-0472">Membrane</keyword>
<dbReference type="PANTHER" id="PTHR33287:SF2">
    <property type="entry name" value="TRANSMEMBRANE PROTEIN"/>
    <property type="match status" value="1"/>
</dbReference>
<accession>A0AAV6LEH6</accession>
<protein>
    <recommendedName>
        <fullName evidence="4">Transmembrane protein</fullName>
    </recommendedName>
</protein>
<dbReference type="AlphaFoldDB" id="A0AAV6LEH6"/>
<evidence type="ECO:0000313" key="3">
    <source>
        <dbReference type="Proteomes" id="UP000823749"/>
    </source>
</evidence>
<evidence type="ECO:0000313" key="2">
    <source>
        <dbReference type="EMBL" id="KAG5562713.1"/>
    </source>
</evidence>
<dbReference type="EMBL" id="JACTNZ010000002">
    <property type="protein sequence ID" value="KAG5562713.1"/>
    <property type="molecule type" value="Genomic_DNA"/>
</dbReference>